<dbReference type="PANTHER" id="PTHR33993:SF5">
    <property type="entry name" value="GLYOXALASE"/>
    <property type="match status" value="1"/>
</dbReference>
<dbReference type="PROSITE" id="PS51819">
    <property type="entry name" value="VOC"/>
    <property type="match status" value="1"/>
</dbReference>
<accession>A0A3B7MZG8</accession>
<gene>
    <name evidence="2" type="ORF">D3H65_01550</name>
</gene>
<dbReference type="InterPro" id="IPR037523">
    <property type="entry name" value="VOC_core"/>
</dbReference>
<evidence type="ECO:0000259" key="1">
    <source>
        <dbReference type="PROSITE" id="PS51819"/>
    </source>
</evidence>
<name>A0A3B7MZG8_9BACT</name>
<dbReference type="RefSeq" id="WP_119054348.1">
    <property type="nucleotide sequence ID" value="NZ_CP032157.1"/>
</dbReference>
<dbReference type="EMBL" id="CP032157">
    <property type="protein sequence ID" value="AXY78476.1"/>
    <property type="molecule type" value="Genomic_DNA"/>
</dbReference>
<dbReference type="Gene3D" id="3.10.180.10">
    <property type="entry name" value="2,3-Dihydroxybiphenyl 1,2-Dioxygenase, domain 1"/>
    <property type="match status" value="1"/>
</dbReference>
<dbReference type="CDD" id="cd06587">
    <property type="entry name" value="VOC"/>
    <property type="match status" value="1"/>
</dbReference>
<dbReference type="KEGG" id="pseg:D3H65_01550"/>
<dbReference type="SUPFAM" id="SSF54593">
    <property type="entry name" value="Glyoxalase/Bleomycin resistance protein/Dihydroxybiphenyl dioxygenase"/>
    <property type="match status" value="1"/>
</dbReference>
<dbReference type="Proteomes" id="UP000263900">
    <property type="component" value="Chromosome"/>
</dbReference>
<dbReference type="InterPro" id="IPR029068">
    <property type="entry name" value="Glyas_Bleomycin-R_OHBP_Dase"/>
</dbReference>
<keyword evidence="3" id="KW-1185">Reference proteome</keyword>
<dbReference type="InterPro" id="IPR004360">
    <property type="entry name" value="Glyas_Fos-R_dOase_dom"/>
</dbReference>
<dbReference type="AlphaFoldDB" id="A0A3B7MZG8"/>
<dbReference type="OrthoDB" id="9799428at2"/>
<evidence type="ECO:0000313" key="2">
    <source>
        <dbReference type="EMBL" id="AXY78476.1"/>
    </source>
</evidence>
<dbReference type="Pfam" id="PF00903">
    <property type="entry name" value="Glyoxalase"/>
    <property type="match status" value="1"/>
</dbReference>
<reference evidence="2 3" key="1">
    <citation type="submission" date="2018-09" db="EMBL/GenBank/DDBJ databases">
        <title>Genome sequencing of strain 6GH32-13.</title>
        <authorList>
            <person name="Weon H.-Y."/>
            <person name="Heo J."/>
            <person name="Kwon S.-W."/>
        </authorList>
    </citation>
    <scope>NUCLEOTIDE SEQUENCE [LARGE SCALE GENOMIC DNA]</scope>
    <source>
        <strain evidence="2 3">5GH32-13</strain>
    </source>
</reference>
<organism evidence="2 3">
    <name type="scientific">Paraflavitalea soli</name>
    <dbReference type="NCBI Taxonomy" id="2315862"/>
    <lineage>
        <taxon>Bacteria</taxon>
        <taxon>Pseudomonadati</taxon>
        <taxon>Bacteroidota</taxon>
        <taxon>Chitinophagia</taxon>
        <taxon>Chitinophagales</taxon>
        <taxon>Chitinophagaceae</taxon>
        <taxon>Paraflavitalea</taxon>
    </lineage>
</organism>
<evidence type="ECO:0000313" key="3">
    <source>
        <dbReference type="Proteomes" id="UP000263900"/>
    </source>
</evidence>
<proteinExistence type="predicted"/>
<protein>
    <submittedName>
        <fullName evidence="2">VOC family protein</fullName>
    </submittedName>
</protein>
<dbReference type="PANTHER" id="PTHR33993">
    <property type="entry name" value="GLYOXALASE-RELATED"/>
    <property type="match status" value="1"/>
</dbReference>
<dbReference type="InterPro" id="IPR052164">
    <property type="entry name" value="Anthracycline_SecMetBiosynth"/>
</dbReference>
<sequence length="125" mass="14571">MKKVTGIGGIFFKCKDPNKMREWYKEHLGINSTQYGATFEWFEGDDSTKKGQTQWNPFPETTKYFQPSTKDFMINYRVDNLEALVEELKKSGVTIVDAIESYDYGKFVHILDAEGNKIQLWEPKD</sequence>
<feature type="domain" description="VOC" evidence="1">
    <location>
        <begin position="6"/>
        <end position="123"/>
    </location>
</feature>